<dbReference type="KEGG" id="nfi:NFIA_027250"/>
<sequence length="182" mass="19615">MLRTLRSTSRLNLIPVRWNSTASPASPPLMARIRSDLKVAMRAKDTARLNVLRALISETNNSAKTSSPIQTDLQLLSLIRKRAAAAKEAAKQFAEADRPDLKEKEDAQVAILEEYAGKVETMSLEDIKAIVSQEVLKLKEAGKKVEVGGLLKSLFAPGGALDGKPAERAEVAKIAKEAVASA</sequence>
<dbReference type="InterPro" id="IPR019004">
    <property type="entry name" value="YqeY/Aim41"/>
</dbReference>
<comment type="subcellular location">
    <subcellularLocation>
        <location evidence="1">Mitochondrion</location>
    </subcellularLocation>
</comment>
<dbReference type="OrthoDB" id="538640at2759"/>
<dbReference type="SUPFAM" id="SSF89095">
    <property type="entry name" value="GatB/YqeY motif"/>
    <property type="match status" value="1"/>
</dbReference>
<dbReference type="eggNOG" id="ENOG502S6DQ">
    <property type="taxonomic scope" value="Eukaryota"/>
</dbReference>
<proteinExistence type="inferred from homology"/>
<organism evidence="2 3">
    <name type="scientific">Neosartorya fischeri (strain ATCC 1020 / DSM 3700 / CBS 544.65 / FGSC A1164 / JCM 1740 / NRRL 181 / WB 181)</name>
    <name type="common">Aspergillus fischerianus</name>
    <dbReference type="NCBI Taxonomy" id="331117"/>
    <lineage>
        <taxon>Eukaryota</taxon>
        <taxon>Fungi</taxon>
        <taxon>Dikarya</taxon>
        <taxon>Ascomycota</taxon>
        <taxon>Pezizomycotina</taxon>
        <taxon>Eurotiomycetes</taxon>
        <taxon>Eurotiomycetidae</taxon>
        <taxon>Eurotiales</taxon>
        <taxon>Aspergillaceae</taxon>
        <taxon>Aspergillus</taxon>
        <taxon>Aspergillus subgen. Fumigati</taxon>
    </lineage>
</organism>
<evidence type="ECO:0000313" key="3">
    <source>
        <dbReference type="Proteomes" id="UP000006702"/>
    </source>
</evidence>
<dbReference type="HOGENOM" id="CLU_079430_0_1_1"/>
<dbReference type="EMBL" id="DS027695">
    <property type="protein sequence ID" value="EAW19651.1"/>
    <property type="molecule type" value="Genomic_DNA"/>
</dbReference>
<dbReference type="Gene3D" id="1.10.1510.10">
    <property type="entry name" value="Uncharacterised protein YqeY/AIM41 PF09424, N-terminal domain"/>
    <property type="match status" value="1"/>
</dbReference>
<dbReference type="Pfam" id="PF09424">
    <property type="entry name" value="YqeY"/>
    <property type="match status" value="1"/>
</dbReference>
<keyword evidence="3" id="KW-1185">Reference proteome</keyword>
<dbReference type="PANTHER" id="PTHR28055">
    <property type="entry name" value="ALTERED INHERITANCE OF MITOCHONDRIA PROTEIN 41, MITOCHONDRIAL"/>
    <property type="match status" value="1"/>
</dbReference>
<dbReference type="GO" id="GO:0005739">
    <property type="term" value="C:mitochondrion"/>
    <property type="evidence" value="ECO:0007669"/>
    <property type="project" value="UniProtKB-SubCell"/>
</dbReference>
<dbReference type="AlphaFoldDB" id="A1DCU1"/>
<protein>
    <recommendedName>
        <fullName evidence="1">Altered inheritance of mitochondria protein 41</fullName>
    </recommendedName>
</protein>
<gene>
    <name evidence="1" type="primary">AIM41</name>
    <name evidence="2" type="ORF">NFIA_027250</name>
</gene>
<reference evidence="3" key="1">
    <citation type="journal article" date="2008" name="PLoS Genet.">
        <title>Genomic islands in the pathogenic filamentous fungus Aspergillus fumigatus.</title>
        <authorList>
            <person name="Fedorova N.D."/>
            <person name="Khaldi N."/>
            <person name="Joardar V.S."/>
            <person name="Maiti R."/>
            <person name="Amedeo P."/>
            <person name="Anderson M.J."/>
            <person name="Crabtree J."/>
            <person name="Silva J.C."/>
            <person name="Badger J.H."/>
            <person name="Albarraq A."/>
            <person name="Angiuoli S."/>
            <person name="Bussey H."/>
            <person name="Bowyer P."/>
            <person name="Cotty P.J."/>
            <person name="Dyer P.S."/>
            <person name="Egan A."/>
            <person name="Galens K."/>
            <person name="Fraser-Liggett C.M."/>
            <person name="Haas B.J."/>
            <person name="Inman J.M."/>
            <person name="Kent R."/>
            <person name="Lemieux S."/>
            <person name="Malavazi I."/>
            <person name="Orvis J."/>
            <person name="Roemer T."/>
            <person name="Ronning C.M."/>
            <person name="Sundaram J.P."/>
            <person name="Sutton G."/>
            <person name="Turner G."/>
            <person name="Venter J.C."/>
            <person name="White O.R."/>
            <person name="Whitty B.R."/>
            <person name="Youngman P."/>
            <person name="Wolfe K.H."/>
            <person name="Goldman G.H."/>
            <person name="Wortman J.R."/>
            <person name="Jiang B."/>
            <person name="Denning D.W."/>
            <person name="Nierman W.C."/>
        </authorList>
    </citation>
    <scope>NUCLEOTIDE SEQUENCE [LARGE SCALE GENOMIC DNA]</scope>
    <source>
        <strain evidence="3">ATCC 1020 / DSM 3700 / CBS 544.65 / FGSC A1164 / JCM 1740 / NRRL 181 / WB 181</strain>
    </source>
</reference>
<evidence type="ECO:0000256" key="1">
    <source>
        <dbReference type="RuleBase" id="RU365099"/>
    </source>
</evidence>
<dbReference type="RefSeq" id="XP_001261548.1">
    <property type="nucleotide sequence ID" value="XM_001261547.1"/>
</dbReference>
<dbReference type="GO" id="GO:0016884">
    <property type="term" value="F:carbon-nitrogen ligase activity, with glutamine as amido-N-donor"/>
    <property type="evidence" value="ECO:0007669"/>
    <property type="project" value="UniProtKB-UniRule"/>
</dbReference>
<dbReference type="InterPro" id="IPR003789">
    <property type="entry name" value="Asn/Gln_tRNA_amidoTrase-B-like"/>
</dbReference>
<comment type="similarity">
    <text evidence="1">Belongs to the AIM41 family.</text>
</comment>
<dbReference type="PANTHER" id="PTHR28055:SF1">
    <property type="entry name" value="ALTERED INHERITANCE OF MITOCHONDRIA PROTEIN 41, MITOCHONDRIAL"/>
    <property type="match status" value="1"/>
</dbReference>
<dbReference type="OMA" id="RWNSTGP"/>
<dbReference type="InterPro" id="IPR042184">
    <property type="entry name" value="YqeY/Aim41_N"/>
</dbReference>
<accession>A1DCU1</accession>
<keyword evidence="1" id="KW-0496">Mitochondrion</keyword>
<dbReference type="Proteomes" id="UP000006702">
    <property type="component" value="Unassembled WGS sequence"/>
</dbReference>
<name>A1DCU1_NEOFI</name>
<dbReference type="GeneID" id="4587920"/>
<evidence type="ECO:0000313" key="2">
    <source>
        <dbReference type="EMBL" id="EAW19651.1"/>
    </source>
</evidence>
<dbReference type="VEuPathDB" id="FungiDB:NFIA_027250"/>